<dbReference type="EMBL" id="JAVREN010000004">
    <property type="protein sequence ID" value="MDT0306159.1"/>
    <property type="molecule type" value="Genomic_DNA"/>
</dbReference>
<sequence>MTDAANTPTPPDLDALRARLLAARRLRQARRGDLGPVIATLHRFADALERDDVRTSALRARAGGSRGRLGVPPSFGCDLIHRAAIGGFEAWRAEWLRLLRTESLDAARAWSAGLYETEHRVAGLVYPDGAVSGPVTAAEVRALAGELAASAAAGGGA</sequence>
<organism evidence="1 2">
    <name type="scientific">Streptomyces boetiae</name>
    <dbReference type="NCBI Taxonomy" id="3075541"/>
    <lineage>
        <taxon>Bacteria</taxon>
        <taxon>Bacillati</taxon>
        <taxon>Actinomycetota</taxon>
        <taxon>Actinomycetes</taxon>
        <taxon>Kitasatosporales</taxon>
        <taxon>Streptomycetaceae</taxon>
        <taxon>Streptomyces</taxon>
    </lineage>
</organism>
<name>A0ABU2L3M0_9ACTN</name>
<comment type="caution">
    <text evidence="1">The sequence shown here is derived from an EMBL/GenBank/DDBJ whole genome shotgun (WGS) entry which is preliminary data.</text>
</comment>
<dbReference type="Proteomes" id="UP001183388">
    <property type="component" value="Unassembled WGS sequence"/>
</dbReference>
<keyword evidence="2" id="KW-1185">Reference proteome</keyword>
<gene>
    <name evidence="1" type="ORF">RM780_04175</name>
</gene>
<dbReference type="RefSeq" id="WP_311629079.1">
    <property type="nucleotide sequence ID" value="NZ_JAVREN010000004.1"/>
</dbReference>
<evidence type="ECO:0000313" key="2">
    <source>
        <dbReference type="Proteomes" id="UP001183388"/>
    </source>
</evidence>
<protein>
    <submittedName>
        <fullName evidence="1">Uncharacterized protein</fullName>
    </submittedName>
</protein>
<proteinExistence type="predicted"/>
<accession>A0ABU2L3M0</accession>
<reference evidence="2" key="1">
    <citation type="submission" date="2023-07" db="EMBL/GenBank/DDBJ databases">
        <title>30 novel species of actinomycetes from the DSMZ collection.</title>
        <authorList>
            <person name="Nouioui I."/>
        </authorList>
    </citation>
    <scope>NUCLEOTIDE SEQUENCE [LARGE SCALE GENOMIC DNA]</scope>
    <source>
        <strain evidence="2">DSM 44917</strain>
    </source>
</reference>
<evidence type="ECO:0000313" key="1">
    <source>
        <dbReference type="EMBL" id="MDT0306159.1"/>
    </source>
</evidence>